<dbReference type="Proteomes" id="UP000327013">
    <property type="component" value="Chromosome 3"/>
</dbReference>
<keyword evidence="4" id="KW-0677">Repeat</keyword>
<evidence type="ECO:0000256" key="2">
    <source>
        <dbReference type="ARBA" id="ARBA00022448"/>
    </source>
</evidence>
<dbReference type="EMBL" id="CM017323">
    <property type="protein sequence ID" value="KAE8021404.1"/>
    <property type="molecule type" value="Genomic_DNA"/>
</dbReference>
<evidence type="ECO:0000256" key="9">
    <source>
        <dbReference type="SAM" id="Phobius"/>
    </source>
</evidence>
<feature type="transmembrane region" description="Helical" evidence="9">
    <location>
        <begin position="148"/>
        <end position="168"/>
    </location>
</feature>
<accession>A0A5N6QYG7</accession>
<protein>
    <recommendedName>
        <fullName evidence="8">Cystinosin homolog</fullName>
    </recommendedName>
</protein>
<dbReference type="PANTHER" id="PTHR13131">
    <property type="entry name" value="CYSTINOSIN"/>
    <property type="match status" value="1"/>
</dbReference>
<keyword evidence="5 9" id="KW-1133">Transmembrane helix</keyword>
<feature type="transmembrane region" description="Helical" evidence="9">
    <location>
        <begin position="123"/>
        <end position="142"/>
    </location>
</feature>
<feature type="transmembrane region" description="Helical" evidence="9">
    <location>
        <begin position="15"/>
        <end position="36"/>
    </location>
</feature>
<reference evidence="10 11" key="1">
    <citation type="submission" date="2019-06" db="EMBL/GenBank/DDBJ databases">
        <title>A chromosomal-level reference genome of Carpinus fangiana (Coryloideae, Betulaceae).</title>
        <authorList>
            <person name="Yang X."/>
            <person name="Wang Z."/>
            <person name="Zhang L."/>
            <person name="Hao G."/>
            <person name="Liu J."/>
            <person name="Yang Y."/>
        </authorList>
    </citation>
    <scope>NUCLEOTIDE SEQUENCE [LARGE SCALE GENOMIC DNA]</scope>
    <source>
        <strain evidence="10">Cfa_2016G</strain>
        <tissue evidence="10">Leaf</tissue>
    </source>
</reference>
<dbReference type="FunFam" id="1.20.1280.290:FF:000018">
    <property type="entry name" value="Cystinosin homolog"/>
    <property type="match status" value="1"/>
</dbReference>
<evidence type="ECO:0000256" key="1">
    <source>
        <dbReference type="ARBA" id="ARBA00004155"/>
    </source>
</evidence>
<evidence type="ECO:0000256" key="3">
    <source>
        <dbReference type="ARBA" id="ARBA00022692"/>
    </source>
</evidence>
<sequence length="274" mass="30952">MASWNSIPLEITYEVLGWTAFLSWSISFYPQVILNFHRKSVVGLNLDFVLLNLTKHSSYLIYNVSLYFSSAIQKQYFEKYGYGEMIPVAANDVAFSIHAVLLTAITLFQIVIYDRGSQKVSKIAIAIVSAVWLFAAACFFTALPNHSWLWLISIFNSIQVFMTVIKYIPQAVMNFTRKSTDGFSIGNILLDFCGGLTNYAQMVVQSIDQGSWVNFYGNIGKTLLSLVSIFFDIIFMCQHYVLYPGKKAQVSPKLIEEDGEPLIKPSDHPQSENV</sequence>
<evidence type="ECO:0000313" key="10">
    <source>
        <dbReference type="EMBL" id="KAE8021404.1"/>
    </source>
</evidence>
<gene>
    <name evidence="10" type="ORF">FH972_007297</name>
</gene>
<dbReference type="GO" id="GO:0005765">
    <property type="term" value="C:lysosomal membrane"/>
    <property type="evidence" value="ECO:0007669"/>
    <property type="project" value="UniProtKB-SubCell"/>
</dbReference>
<dbReference type="PANTHER" id="PTHR13131:SF5">
    <property type="entry name" value="CYSTINOSIN"/>
    <property type="match status" value="1"/>
</dbReference>
<evidence type="ECO:0000313" key="11">
    <source>
        <dbReference type="Proteomes" id="UP000327013"/>
    </source>
</evidence>
<dbReference type="Pfam" id="PF04193">
    <property type="entry name" value="PQ-loop"/>
    <property type="match status" value="2"/>
</dbReference>
<keyword evidence="2" id="KW-0813">Transport</keyword>
<evidence type="ECO:0000256" key="6">
    <source>
        <dbReference type="ARBA" id="ARBA00023136"/>
    </source>
</evidence>
<dbReference type="SMART" id="SM00679">
    <property type="entry name" value="CTNS"/>
    <property type="match status" value="2"/>
</dbReference>
<organism evidence="10 11">
    <name type="scientific">Carpinus fangiana</name>
    <dbReference type="NCBI Taxonomy" id="176857"/>
    <lineage>
        <taxon>Eukaryota</taxon>
        <taxon>Viridiplantae</taxon>
        <taxon>Streptophyta</taxon>
        <taxon>Embryophyta</taxon>
        <taxon>Tracheophyta</taxon>
        <taxon>Spermatophyta</taxon>
        <taxon>Magnoliopsida</taxon>
        <taxon>eudicotyledons</taxon>
        <taxon>Gunneridae</taxon>
        <taxon>Pentapetalae</taxon>
        <taxon>rosids</taxon>
        <taxon>fabids</taxon>
        <taxon>Fagales</taxon>
        <taxon>Betulaceae</taxon>
        <taxon>Carpinus</taxon>
    </lineage>
</organism>
<evidence type="ECO:0000256" key="8">
    <source>
        <dbReference type="ARBA" id="ARBA00074957"/>
    </source>
</evidence>
<keyword evidence="11" id="KW-1185">Reference proteome</keyword>
<evidence type="ECO:0000256" key="7">
    <source>
        <dbReference type="ARBA" id="ARBA00023228"/>
    </source>
</evidence>
<dbReference type="GO" id="GO:0015184">
    <property type="term" value="F:L-cystine transmembrane transporter activity"/>
    <property type="evidence" value="ECO:0007669"/>
    <property type="project" value="TreeGrafter"/>
</dbReference>
<feature type="transmembrane region" description="Helical" evidence="9">
    <location>
        <begin position="222"/>
        <end position="243"/>
    </location>
</feature>
<keyword evidence="7" id="KW-0458">Lysosome</keyword>
<proteinExistence type="predicted"/>
<evidence type="ECO:0000256" key="4">
    <source>
        <dbReference type="ARBA" id="ARBA00022737"/>
    </source>
</evidence>
<evidence type="ECO:0000256" key="5">
    <source>
        <dbReference type="ARBA" id="ARBA00022989"/>
    </source>
</evidence>
<dbReference type="InterPro" id="IPR005282">
    <property type="entry name" value="LC_transporter"/>
</dbReference>
<dbReference type="AlphaFoldDB" id="A0A5N6QYG7"/>
<dbReference type="OrthoDB" id="75720at2759"/>
<feature type="transmembrane region" description="Helical" evidence="9">
    <location>
        <begin position="88"/>
        <end position="111"/>
    </location>
</feature>
<dbReference type="InterPro" id="IPR006603">
    <property type="entry name" value="PQ-loop_rpt"/>
</dbReference>
<dbReference type="Gene3D" id="1.20.1280.290">
    <property type="match status" value="2"/>
</dbReference>
<keyword evidence="3 9" id="KW-0812">Transmembrane</keyword>
<comment type="subcellular location">
    <subcellularLocation>
        <location evidence="1">Lysosome membrane</location>
        <topology evidence="1">Multi-pass membrane protein</topology>
    </subcellularLocation>
</comment>
<keyword evidence="6 9" id="KW-0472">Membrane</keyword>
<name>A0A5N6QYG7_9ROSI</name>
<dbReference type="NCBIfam" id="TIGR00951">
    <property type="entry name" value="2A43"/>
    <property type="match status" value="1"/>
</dbReference>
<dbReference type="FunFam" id="1.20.1280.290:FF:000059">
    <property type="entry name" value="Cystinosin-like"/>
    <property type="match status" value="1"/>
</dbReference>
<feature type="transmembrane region" description="Helical" evidence="9">
    <location>
        <begin position="180"/>
        <end position="202"/>
    </location>
</feature>
<feature type="transmembrane region" description="Helical" evidence="9">
    <location>
        <begin position="48"/>
        <end position="68"/>
    </location>
</feature>